<organism evidence="1 2">
    <name type="scientific">Acinetobacter chinensis</name>
    <dbReference type="NCBI Taxonomy" id="2004650"/>
    <lineage>
        <taxon>Bacteria</taxon>
        <taxon>Pseudomonadati</taxon>
        <taxon>Pseudomonadota</taxon>
        <taxon>Gammaproteobacteria</taxon>
        <taxon>Moraxellales</taxon>
        <taxon>Moraxellaceae</taxon>
        <taxon>Acinetobacter</taxon>
    </lineage>
</organism>
<dbReference type="Proteomes" id="UP001278188">
    <property type="component" value="Unassembled WGS sequence"/>
</dbReference>
<dbReference type="EMBL" id="JASVDY010000004">
    <property type="protein sequence ID" value="MDV2469834.1"/>
    <property type="molecule type" value="Genomic_DNA"/>
</dbReference>
<evidence type="ECO:0000313" key="1">
    <source>
        <dbReference type="EMBL" id="MDV2469834.1"/>
    </source>
</evidence>
<keyword evidence="2" id="KW-1185">Reference proteome</keyword>
<protein>
    <submittedName>
        <fullName evidence="1">Uncharacterized protein</fullName>
    </submittedName>
</protein>
<sequence length="67" mass="7708">MRNIIYQLTEENYQVINEVRATLNMMASMGLSDSNDSCNDLSKDDLICVLSQAEYRLKQVLQNTAYK</sequence>
<comment type="caution">
    <text evidence="1">The sequence shown here is derived from an EMBL/GenBank/DDBJ whole genome shotgun (WGS) entry which is preliminary data.</text>
</comment>
<evidence type="ECO:0000313" key="2">
    <source>
        <dbReference type="Proteomes" id="UP001278188"/>
    </source>
</evidence>
<name>A0ABU3WHF1_9GAMM</name>
<dbReference type="RefSeq" id="WP_317084728.1">
    <property type="nucleotide sequence ID" value="NZ_JASVDY010000004.1"/>
</dbReference>
<accession>A0ABU3WHF1</accession>
<gene>
    <name evidence="1" type="ORF">QR674_12670</name>
</gene>
<reference evidence="1 2" key="1">
    <citation type="submission" date="2023-06" db="EMBL/GenBank/DDBJ databases">
        <title>Genomic Analysis of Acinetobacter Strains Recovered from South Australian Aquatic Samples provides Insights into the Circulation of Antibiotic Resistance determinants in the Environment.</title>
        <authorList>
            <person name="Tobin L."/>
            <person name="Jarocki V.M."/>
            <person name="Kenyon J."/>
            <person name="Drigo B."/>
            <person name="Donner E."/>
            <person name="Djordjevic S.P."/>
            <person name="Hamidian M."/>
        </authorList>
    </citation>
    <scope>NUCLEOTIDE SEQUENCE [LARGE SCALE GENOMIC DNA]</scope>
    <source>
        <strain evidence="1 2">SAAc652</strain>
    </source>
</reference>
<proteinExistence type="predicted"/>